<proteinExistence type="predicted"/>
<feature type="compositionally biased region" description="Low complexity" evidence="2">
    <location>
        <begin position="583"/>
        <end position="594"/>
    </location>
</feature>
<feature type="compositionally biased region" description="Basic and acidic residues" evidence="2">
    <location>
        <begin position="110"/>
        <end position="121"/>
    </location>
</feature>
<feature type="region of interest" description="Disordered" evidence="2">
    <location>
        <begin position="321"/>
        <end position="347"/>
    </location>
</feature>
<feature type="coiled-coil region" evidence="1">
    <location>
        <begin position="634"/>
        <end position="694"/>
    </location>
</feature>
<dbReference type="EMBL" id="JAVRRG010000030">
    <property type="protein sequence ID" value="KAK5095024.1"/>
    <property type="molecule type" value="Genomic_DNA"/>
</dbReference>
<evidence type="ECO:0000259" key="3">
    <source>
        <dbReference type="Pfam" id="PF24554"/>
    </source>
</evidence>
<feature type="coiled-coil region" evidence="1">
    <location>
        <begin position="486"/>
        <end position="536"/>
    </location>
</feature>
<feature type="domain" description="DUF7603" evidence="3">
    <location>
        <begin position="740"/>
        <end position="829"/>
    </location>
</feature>
<dbReference type="SUPFAM" id="SSF57997">
    <property type="entry name" value="Tropomyosin"/>
    <property type="match status" value="1"/>
</dbReference>
<accession>A0ABR0KGZ5</accession>
<feature type="region of interest" description="Disordered" evidence="2">
    <location>
        <begin position="872"/>
        <end position="903"/>
    </location>
</feature>
<feature type="region of interest" description="Disordered" evidence="2">
    <location>
        <begin position="581"/>
        <end position="611"/>
    </location>
</feature>
<dbReference type="PANTHER" id="PTHR45615:SF80">
    <property type="entry name" value="GRIP DOMAIN-CONTAINING PROTEIN"/>
    <property type="match status" value="1"/>
</dbReference>
<feature type="region of interest" description="Disordered" evidence="2">
    <location>
        <begin position="1"/>
        <end position="243"/>
    </location>
</feature>
<feature type="compositionally biased region" description="Pro residues" evidence="2">
    <location>
        <begin position="66"/>
        <end position="76"/>
    </location>
</feature>
<protein>
    <recommendedName>
        <fullName evidence="3">DUF7603 domain-containing protein</fullName>
    </recommendedName>
</protein>
<name>A0ABR0KGZ5_9EURO</name>
<feature type="compositionally biased region" description="Polar residues" evidence="2">
    <location>
        <begin position="232"/>
        <end position="243"/>
    </location>
</feature>
<keyword evidence="5" id="KW-1185">Reference proteome</keyword>
<evidence type="ECO:0000256" key="2">
    <source>
        <dbReference type="SAM" id="MobiDB-lite"/>
    </source>
</evidence>
<evidence type="ECO:0000256" key="1">
    <source>
        <dbReference type="SAM" id="Coils"/>
    </source>
</evidence>
<feature type="coiled-coil region" evidence="1">
    <location>
        <begin position="912"/>
        <end position="967"/>
    </location>
</feature>
<sequence>MQMQPRASHANSASPTATGPDTMTGRSGNTAEETRPLPSLPPLQITSPKSPSSPISYSPSVKRKPLPPSALSPPPQQDSRLLPEALEPGRTVAPPSSNTLNQVLEATPQEQREILSQRDPEAYYFPTSPIETRQRVSYEDFPIPPTADTSLARSDEEAQLKPTRKGMGLRPGERPAPLRMDSVNSVKSMDAKRPQSPGNKFTSFFMRKPQASPGVESAVTEISEGRSPMPSPQLQSDQGSVASTTGSYFNLGLGRTHTAGSQSSQGSIDYQSIMQKSSADARSNVLEAELKEISVELANSIRRELDLEDLVERLQSDNPYPIAADRTSDYFSDSGTSSLRAGSNDLGTKDEIDKIKRDSEQQRAQLRVDLSQKWQEEVIQRKALESHLQTLQGELSRPRRTSNETVGSSGKAKELKKQLDDVRRRLQEERQVKENFEDLLRALRAELEQHRSERDNLRDEVVPQLKARLEGLESSLTESQRTPYDVTKLQQEIQSLRDENAALTELQRTPDDLIKLQQENQNLKDENTALTSAREMERGMNRGSMQFIAEEDDFVASPRASVHTPKIGGLSRSNTIVGSRANRGSLARSGSLSRVNSVAARPGQSTETPDNAAERLKSVEQQRDALHNTVKYLLKRQEQQRKQFSKRTRMLEAELDRAQNTAPLPRKGGYEREVRVLRSEMNTLRKRADDALDQKWQCEKNLAGLKMDLDRNKQETASLQRILQAKGSDPDVEGLISTTLENAIVEMQKEREQIRESSAQIQQEEQLAQQLDEYTSRSGALAIQVKQQLQNNASLRARLKNAVESGEDNQHVSADQIVELQAKLRRLEDSISGAQIQSETAVMKHEEEIRVLKASHNAQLMRALSTNKSNANLLTPTAKSPLSPMFANSKRSPRIDQTSSGPGVALHEALRTEYLENKVTELEKALADTEGEIGNIVGKMNVAQINVAELEAERDEALRLTRKLELEVRSERVRYAELIKTLNEW</sequence>
<evidence type="ECO:0000313" key="4">
    <source>
        <dbReference type="EMBL" id="KAK5095024.1"/>
    </source>
</evidence>
<gene>
    <name evidence="4" type="ORF">LTR24_003241</name>
</gene>
<dbReference type="PANTHER" id="PTHR45615">
    <property type="entry name" value="MYOSIN HEAVY CHAIN, NON-MUSCLE"/>
    <property type="match status" value="1"/>
</dbReference>
<dbReference type="InterPro" id="IPR056023">
    <property type="entry name" value="DUF7603"/>
</dbReference>
<feature type="coiled-coil region" evidence="1">
    <location>
        <begin position="737"/>
        <end position="837"/>
    </location>
</feature>
<evidence type="ECO:0000313" key="5">
    <source>
        <dbReference type="Proteomes" id="UP001345013"/>
    </source>
</evidence>
<feature type="compositionally biased region" description="Polar residues" evidence="2">
    <location>
        <begin position="1"/>
        <end position="31"/>
    </location>
</feature>
<organism evidence="4 5">
    <name type="scientific">Lithohypha guttulata</name>
    <dbReference type="NCBI Taxonomy" id="1690604"/>
    <lineage>
        <taxon>Eukaryota</taxon>
        <taxon>Fungi</taxon>
        <taxon>Dikarya</taxon>
        <taxon>Ascomycota</taxon>
        <taxon>Pezizomycotina</taxon>
        <taxon>Eurotiomycetes</taxon>
        <taxon>Chaetothyriomycetidae</taxon>
        <taxon>Chaetothyriales</taxon>
        <taxon>Trichomeriaceae</taxon>
        <taxon>Lithohypha</taxon>
    </lineage>
</organism>
<dbReference type="Pfam" id="PF24554">
    <property type="entry name" value="DUF7603"/>
    <property type="match status" value="1"/>
</dbReference>
<feature type="compositionally biased region" description="Polar residues" evidence="2">
    <location>
        <begin position="94"/>
        <end position="104"/>
    </location>
</feature>
<comment type="caution">
    <text evidence="4">The sequence shown here is derived from an EMBL/GenBank/DDBJ whole genome shotgun (WGS) entry which is preliminary data.</text>
</comment>
<keyword evidence="1" id="KW-0175">Coiled coil</keyword>
<feature type="compositionally biased region" description="Low complexity" evidence="2">
    <location>
        <begin position="47"/>
        <end position="60"/>
    </location>
</feature>
<reference evidence="4 5" key="1">
    <citation type="submission" date="2023-08" db="EMBL/GenBank/DDBJ databases">
        <title>Black Yeasts Isolated from many extreme environments.</title>
        <authorList>
            <person name="Coleine C."/>
            <person name="Stajich J.E."/>
            <person name="Selbmann L."/>
        </authorList>
    </citation>
    <scope>NUCLEOTIDE SEQUENCE [LARGE SCALE GENOMIC DNA]</scope>
    <source>
        <strain evidence="4 5">CCFEE 5885</strain>
    </source>
</reference>
<feature type="compositionally biased region" description="Polar residues" evidence="2">
    <location>
        <begin position="329"/>
        <end position="341"/>
    </location>
</feature>
<feature type="region of interest" description="Disordered" evidence="2">
    <location>
        <begin position="390"/>
        <end position="418"/>
    </location>
</feature>
<dbReference type="Proteomes" id="UP001345013">
    <property type="component" value="Unassembled WGS sequence"/>
</dbReference>